<keyword evidence="2" id="KW-1185">Reference proteome</keyword>
<dbReference type="RefSeq" id="WP_157304569.1">
    <property type="nucleotide sequence ID" value="NZ_WRXN01000001.1"/>
</dbReference>
<sequence length="136" mass="15366">MGLLEKRALKTFQEGTYQNLTNEINTLAGFSLELDVKWETLALDEYSHLYEEAFTKVYFTPLIDALKEIAADDMGKEALKETLKKVVVKNEVGNCYGSTCYAFSEGVLTVDHMPFGNIDNVTERSEELAKLLMQNL</sequence>
<proteinExistence type="predicted"/>
<accession>A0A7K1TYI4</accession>
<dbReference type="Proteomes" id="UP000461730">
    <property type="component" value="Unassembled WGS sequence"/>
</dbReference>
<gene>
    <name evidence="1" type="ORF">GO493_02710</name>
</gene>
<protein>
    <submittedName>
        <fullName evidence="1">Uncharacterized protein</fullName>
    </submittedName>
</protein>
<reference evidence="1 2" key="1">
    <citation type="submission" date="2019-12" db="EMBL/GenBank/DDBJ databases">
        <title>Chitinophaga sp. strain ysch24 (GDMCC 1.1355), whole genome shotgun sequence.</title>
        <authorList>
            <person name="Zhang X."/>
        </authorList>
    </citation>
    <scope>NUCLEOTIDE SEQUENCE [LARGE SCALE GENOMIC DNA]</scope>
    <source>
        <strain evidence="2">ysch24</strain>
    </source>
</reference>
<dbReference type="AlphaFoldDB" id="A0A7K1TYI4"/>
<evidence type="ECO:0000313" key="1">
    <source>
        <dbReference type="EMBL" id="MVT07158.1"/>
    </source>
</evidence>
<evidence type="ECO:0000313" key="2">
    <source>
        <dbReference type="Proteomes" id="UP000461730"/>
    </source>
</evidence>
<organism evidence="1 2">
    <name type="scientific">Chitinophaga tropicalis</name>
    <dbReference type="NCBI Taxonomy" id="2683588"/>
    <lineage>
        <taxon>Bacteria</taxon>
        <taxon>Pseudomonadati</taxon>
        <taxon>Bacteroidota</taxon>
        <taxon>Chitinophagia</taxon>
        <taxon>Chitinophagales</taxon>
        <taxon>Chitinophagaceae</taxon>
        <taxon>Chitinophaga</taxon>
    </lineage>
</organism>
<name>A0A7K1TYI4_9BACT</name>
<comment type="caution">
    <text evidence="1">The sequence shown here is derived from an EMBL/GenBank/DDBJ whole genome shotgun (WGS) entry which is preliminary data.</text>
</comment>
<dbReference type="EMBL" id="WRXN01000001">
    <property type="protein sequence ID" value="MVT07158.1"/>
    <property type="molecule type" value="Genomic_DNA"/>
</dbReference>